<dbReference type="Pfam" id="PF02663">
    <property type="entry name" value="FmdE"/>
    <property type="match status" value="1"/>
</dbReference>
<proteinExistence type="predicted"/>
<gene>
    <name evidence="3" type="ORF">FHR04_00900</name>
    <name evidence="2" type="ORF">HNQ04_000514</name>
</gene>
<accession>A0A5C4YBX0</accession>
<name>A0A5C4YBX0_9DEIO</name>
<dbReference type="PANTHER" id="PTHR39418">
    <property type="entry name" value="DEHYDROGENASE-RELATED"/>
    <property type="match status" value="1"/>
</dbReference>
<reference evidence="2 5" key="2">
    <citation type="submission" date="2020-08" db="EMBL/GenBank/DDBJ databases">
        <title>Genomic Encyclopedia of Type Strains, Phase IV (KMG-IV): sequencing the most valuable type-strain genomes for metagenomic binning, comparative biology and taxonomic classification.</title>
        <authorList>
            <person name="Goeker M."/>
        </authorList>
    </citation>
    <scope>NUCLEOTIDE SEQUENCE [LARGE SCALE GENOMIC DNA]</scope>
    <source>
        <strain evidence="2 5">DSM 12027</strain>
    </source>
</reference>
<keyword evidence="5" id="KW-1185">Reference proteome</keyword>
<dbReference type="Gene3D" id="3.30.1330.130">
    <property type="match status" value="1"/>
</dbReference>
<sequence length="198" mass="21655">MTAVLAPAPRLDELLALSAALHRHLCPRQVLGARMGLLAGRALDMAVPRTDKKLMVLAETDGCFADGLSVATGCWLGRRTLRLLDHGKVAATFVEVRSGQAVRIAPRTDLRARVRAGRADGQKRWDAYMDAYQTWSDEALFTVTPVRLTLDLAAVISVNGKRAICGGCGEEIINEREVRRDGAVLCRDCVGEGYWQPR</sequence>
<dbReference type="Proteomes" id="UP000313988">
    <property type="component" value="Unassembled WGS sequence"/>
</dbReference>
<evidence type="ECO:0000313" key="3">
    <source>
        <dbReference type="EMBL" id="TNM73017.1"/>
    </source>
</evidence>
<evidence type="ECO:0000259" key="1">
    <source>
        <dbReference type="Pfam" id="PF02663"/>
    </source>
</evidence>
<dbReference type="Proteomes" id="UP000629870">
    <property type="component" value="Unassembled WGS sequence"/>
</dbReference>
<dbReference type="SUPFAM" id="SSF143555">
    <property type="entry name" value="FwdE-like"/>
    <property type="match status" value="1"/>
</dbReference>
<dbReference type="RefSeq" id="WP_139399999.1">
    <property type="nucleotide sequence ID" value="NZ_JACHEW010000002.1"/>
</dbReference>
<dbReference type="AlphaFoldDB" id="A0A5C4YBX0"/>
<evidence type="ECO:0000313" key="5">
    <source>
        <dbReference type="Proteomes" id="UP000629870"/>
    </source>
</evidence>
<dbReference type="InterPro" id="IPR053194">
    <property type="entry name" value="tRNA_methyltr_O"/>
</dbReference>
<evidence type="ECO:0000313" key="2">
    <source>
        <dbReference type="EMBL" id="MBB6015285.1"/>
    </source>
</evidence>
<dbReference type="PANTHER" id="PTHR39418:SF1">
    <property type="entry name" value="DEHYDROGENASE"/>
    <property type="match status" value="1"/>
</dbReference>
<dbReference type="InterPro" id="IPR003814">
    <property type="entry name" value="FmdEsu_dom"/>
</dbReference>
<reference evidence="3 4" key="1">
    <citation type="submission" date="2019-06" db="EMBL/GenBank/DDBJ databases">
        <title>Genome sequence of Deinococcus radiopugnans ATCC 19172.</title>
        <authorList>
            <person name="Maclea K.S."/>
            <person name="Maynard C.R."/>
        </authorList>
    </citation>
    <scope>NUCLEOTIDE SEQUENCE [LARGE SCALE GENOMIC DNA]</scope>
    <source>
        <strain evidence="3 4">ATCC 19172</strain>
    </source>
</reference>
<protein>
    <submittedName>
        <fullName evidence="2 3">Formylmethanofuran dehydrogenase</fullName>
        <ecNumber evidence="2">1.2.7.12</ecNumber>
    </submittedName>
</protein>
<dbReference type="OrthoDB" id="9804309at2"/>
<comment type="caution">
    <text evidence="3">The sequence shown here is derived from an EMBL/GenBank/DDBJ whole genome shotgun (WGS) entry which is preliminary data.</text>
</comment>
<keyword evidence="2" id="KW-0560">Oxidoreductase</keyword>
<dbReference type="EC" id="1.2.7.12" evidence="2"/>
<feature type="domain" description="Formylmethanofuran dehydrogenase subunit E" evidence="1">
    <location>
        <begin position="22"/>
        <end position="142"/>
    </location>
</feature>
<evidence type="ECO:0000313" key="4">
    <source>
        <dbReference type="Proteomes" id="UP000313988"/>
    </source>
</evidence>
<dbReference type="EMBL" id="JACHEW010000002">
    <property type="protein sequence ID" value="MBB6015285.1"/>
    <property type="molecule type" value="Genomic_DNA"/>
</dbReference>
<dbReference type="GO" id="GO:0018493">
    <property type="term" value="F:formylmethanofuran dehydrogenase activity"/>
    <property type="evidence" value="ECO:0007669"/>
    <property type="project" value="UniProtKB-EC"/>
</dbReference>
<dbReference type="EMBL" id="VDMO01000001">
    <property type="protein sequence ID" value="TNM73017.1"/>
    <property type="molecule type" value="Genomic_DNA"/>
</dbReference>
<organism evidence="3 4">
    <name type="scientific">Deinococcus radiopugnans ATCC 19172</name>
    <dbReference type="NCBI Taxonomy" id="585398"/>
    <lineage>
        <taxon>Bacteria</taxon>
        <taxon>Thermotogati</taxon>
        <taxon>Deinococcota</taxon>
        <taxon>Deinococci</taxon>
        <taxon>Deinococcales</taxon>
        <taxon>Deinococcaceae</taxon>
        <taxon>Deinococcus</taxon>
    </lineage>
</organism>